<reference evidence="2 3" key="1">
    <citation type="submission" date="2022-11" db="EMBL/GenBank/DDBJ databases">
        <title>Whole genome sequence of Eschrichtius robustus ER-17-0199.</title>
        <authorList>
            <person name="Bruniche-Olsen A."/>
            <person name="Black A.N."/>
            <person name="Fields C.J."/>
            <person name="Walden K."/>
            <person name="Dewoody J.A."/>
        </authorList>
    </citation>
    <scope>NUCLEOTIDE SEQUENCE [LARGE SCALE GENOMIC DNA]</scope>
    <source>
        <strain evidence="2">ER-17-0199</strain>
        <tissue evidence="2">Blubber</tissue>
    </source>
</reference>
<feature type="region of interest" description="Disordered" evidence="1">
    <location>
        <begin position="125"/>
        <end position="178"/>
    </location>
</feature>
<keyword evidence="3" id="KW-1185">Reference proteome</keyword>
<evidence type="ECO:0000256" key="1">
    <source>
        <dbReference type="SAM" id="MobiDB-lite"/>
    </source>
</evidence>
<proteinExistence type="predicted"/>
<comment type="caution">
    <text evidence="2">The sequence shown here is derived from an EMBL/GenBank/DDBJ whole genome shotgun (WGS) entry which is preliminary data.</text>
</comment>
<evidence type="ECO:0000313" key="3">
    <source>
        <dbReference type="Proteomes" id="UP001159641"/>
    </source>
</evidence>
<protein>
    <submittedName>
        <fullName evidence="2">Uncharacterized protein</fullName>
    </submittedName>
</protein>
<accession>A0AB34GGH1</accession>
<feature type="region of interest" description="Disordered" evidence="1">
    <location>
        <begin position="1"/>
        <end position="113"/>
    </location>
</feature>
<sequence>MAGRGERRGARRTTPAAQLRGASAPAGSSPPTLGGARPVGADPAPAPRPSGLRPGHAPDTPRAGSSFQVPPGPVTAGRCGRPGPPPASAQSASRHPEALILVPPPSAQAQRPTLTFPVRDLLCPSVQPGTSCGGGRRARRRGSPRPHPRTQAPIERQLRAALSPPGPQAWTLPAVLAP</sequence>
<name>A0AB34GGH1_ESCRO</name>
<gene>
    <name evidence="2" type="ORF">J1605_013508</name>
</gene>
<dbReference type="Proteomes" id="UP001159641">
    <property type="component" value="Unassembled WGS sequence"/>
</dbReference>
<feature type="compositionally biased region" description="Basic residues" evidence="1">
    <location>
        <begin position="136"/>
        <end position="148"/>
    </location>
</feature>
<dbReference type="AlphaFoldDB" id="A0AB34GGH1"/>
<evidence type="ECO:0000313" key="2">
    <source>
        <dbReference type="EMBL" id="KAJ8778539.1"/>
    </source>
</evidence>
<dbReference type="EMBL" id="JAIQCJ010002242">
    <property type="protein sequence ID" value="KAJ8778539.1"/>
    <property type="molecule type" value="Genomic_DNA"/>
</dbReference>
<organism evidence="2 3">
    <name type="scientific">Eschrichtius robustus</name>
    <name type="common">California gray whale</name>
    <name type="synonym">Eschrichtius gibbosus</name>
    <dbReference type="NCBI Taxonomy" id="9764"/>
    <lineage>
        <taxon>Eukaryota</taxon>
        <taxon>Metazoa</taxon>
        <taxon>Chordata</taxon>
        <taxon>Craniata</taxon>
        <taxon>Vertebrata</taxon>
        <taxon>Euteleostomi</taxon>
        <taxon>Mammalia</taxon>
        <taxon>Eutheria</taxon>
        <taxon>Laurasiatheria</taxon>
        <taxon>Artiodactyla</taxon>
        <taxon>Whippomorpha</taxon>
        <taxon>Cetacea</taxon>
        <taxon>Mysticeti</taxon>
        <taxon>Eschrichtiidae</taxon>
        <taxon>Eschrichtius</taxon>
    </lineage>
</organism>